<dbReference type="EMBL" id="JBHTEY010000004">
    <property type="protein sequence ID" value="MFC7618152.1"/>
    <property type="molecule type" value="Genomic_DNA"/>
</dbReference>
<protein>
    <recommendedName>
        <fullName evidence="4">Four helix bundle sensory module for signal transduction</fullName>
    </recommendedName>
</protein>
<accession>A0ABW2TZ10</accession>
<keyword evidence="1" id="KW-0812">Transmembrane</keyword>
<dbReference type="Proteomes" id="UP001596512">
    <property type="component" value="Unassembled WGS sequence"/>
</dbReference>
<name>A0ABW2TZ10_9PSEU</name>
<feature type="transmembrane region" description="Helical" evidence="1">
    <location>
        <begin position="169"/>
        <end position="189"/>
    </location>
</feature>
<organism evidence="2 3">
    <name type="scientific">Actinokineospora soli</name>
    <dbReference type="NCBI Taxonomy" id="1048753"/>
    <lineage>
        <taxon>Bacteria</taxon>
        <taxon>Bacillati</taxon>
        <taxon>Actinomycetota</taxon>
        <taxon>Actinomycetes</taxon>
        <taxon>Pseudonocardiales</taxon>
        <taxon>Pseudonocardiaceae</taxon>
        <taxon>Actinokineospora</taxon>
    </lineage>
</organism>
<comment type="caution">
    <text evidence="2">The sequence shown here is derived from an EMBL/GenBank/DDBJ whole genome shotgun (WGS) entry which is preliminary data.</text>
</comment>
<keyword evidence="3" id="KW-1185">Reference proteome</keyword>
<proteinExistence type="predicted"/>
<evidence type="ECO:0008006" key="4">
    <source>
        <dbReference type="Google" id="ProtNLM"/>
    </source>
</evidence>
<keyword evidence="1" id="KW-0472">Membrane</keyword>
<reference evidence="3" key="1">
    <citation type="journal article" date="2019" name="Int. J. Syst. Evol. Microbiol.">
        <title>The Global Catalogue of Microorganisms (GCM) 10K type strain sequencing project: providing services to taxonomists for standard genome sequencing and annotation.</title>
        <authorList>
            <consortium name="The Broad Institute Genomics Platform"/>
            <consortium name="The Broad Institute Genome Sequencing Center for Infectious Disease"/>
            <person name="Wu L."/>
            <person name="Ma J."/>
        </authorList>
    </citation>
    <scope>NUCLEOTIDE SEQUENCE [LARGE SCALE GENOMIC DNA]</scope>
    <source>
        <strain evidence="3">JCM 17695</strain>
    </source>
</reference>
<keyword evidence="1" id="KW-1133">Transmembrane helix</keyword>
<evidence type="ECO:0000256" key="1">
    <source>
        <dbReference type="SAM" id="Phobius"/>
    </source>
</evidence>
<sequence length="197" mass="20510">MALALIWGTVALLVESTYVGSAEREGSQQVDLLVQARINSLKCRADETLTLVARGDGAAYEKEWAELAPTLAGEGNLLSRAAADAAPELSGPVNEAVKNAEAWVAAHAKIRELDNGGQYAEAVTMAIGDAPDSAATAFAALDRNLIEALNAGRKEFTAQTARAENALTGLVPGVVVLALIAGAGITLGIRARLQEYR</sequence>
<evidence type="ECO:0000313" key="3">
    <source>
        <dbReference type="Proteomes" id="UP001596512"/>
    </source>
</evidence>
<gene>
    <name evidence="2" type="ORF">ACFQV2_36960</name>
</gene>
<evidence type="ECO:0000313" key="2">
    <source>
        <dbReference type="EMBL" id="MFC7618152.1"/>
    </source>
</evidence>